<evidence type="ECO:0000313" key="2">
    <source>
        <dbReference type="EMBL" id="MBB4905502.1"/>
    </source>
</evidence>
<dbReference type="AlphaFoldDB" id="A0A7W7VCV8"/>
<feature type="domain" description="Enoyl reductase (ER)" evidence="1">
    <location>
        <begin position="7"/>
        <end position="311"/>
    </location>
</feature>
<gene>
    <name evidence="2" type="ORF">FHR82_001719</name>
</gene>
<dbReference type="Gene3D" id="3.90.180.10">
    <property type="entry name" value="Medium-chain alcohol dehydrogenases, catalytic domain"/>
    <property type="match status" value="1"/>
</dbReference>
<dbReference type="SUPFAM" id="SSF50129">
    <property type="entry name" value="GroES-like"/>
    <property type="match status" value="1"/>
</dbReference>
<dbReference type="EMBL" id="JACHJQ010000002">
    <property type="protein sequence ID" value="MBB4905502.1"/>
    <property type="molecule type" value="Genomic_DNA"/>
</dbReference>
<dbReference type="CDD" id="cd08267">
    <property type="entry name" value="MDR1"/>
    <property type="match status" value="1"/>
</dbReference>
<dbReference type="InterPro" id="IPR052733">
    <property type="entry name" value="Chloroplast_QOR"/>
</dbReference>
<dbReference type="SMART" id="SM00829">
    <property type="entry name" value="PKS_ER"/>
    <property type="match status" value="1"/>
</dbReference>
<dbReference type="Pfam" id="PF08240">
    <property type="entry name" value="ADH_N"/>
    <property type="match status" value="1"/>
</dbReference>
<keyword evidence="3" id="KW-1185">Reference proteome</keyword>
<protein>
    <submittedName>
        <fullName evidence="2">NADPH:quinone reductase-like Zn-dependent oxidoreductase</fullName>
    </submittedName>
</protein>
<dbReference type="Gene3D" id="3.40.50.720">
    <property type="entry name" value="NAD(P)-binding Rossmann-like Domain"/>
    <property type="match status" value="1"/>
</dbReference>
<name>A0A7W7VCV8_9PSEU</name>
<dbReference type="InterPro" id="IPR013154">
    <property type="entry name" value="ADH-like_N"/>
</dbReference>
<dbReference type="RefSeq" id="WP_225943807.1">
    <property type="nucleotide sequence ID" value="NZ_JACHJQ010000002.1"/>
</dbReference>
<dbReference type="GO" id="GO:0016491">
    <property type="term" value="F:oxidoreductase activity"/>
    <property type="evidence" value="ECO:0007669"/>
    <property type="project" value="InterPro"/>
</dbReference>
<organism evidence="2 3">
    <name type="scientific">Actinophytocola algeriensis</name>
    <dbReference type="NCBI Taxonomy" id="1768010"/>
    <lineage>
        <taxon>Bacteria</taxon>
        <taxon>Bacillati</taxon>
        <taxon>Actinomycetota</taxon>
        <taxon>Actinomycetes</taxon>
        <taxon>Pseudonocardiales</taxon>
        <taxon>Pseudonocardiaceae</taxon>
    </lineage>
</organism>
<sequence>MARDDYSGPEGLELRDMDTPAPRQGEVLVRVRAAGVDQGAWHVLTGLPYAGRLAFGLRRPRAKVVGMDVAGVVEAVGAGVTALRPGDEVFGICRGAFAEYACGKAKTLLAKPENLTFEQAAAVPVSACTALTALRGVVAGQRVLVIGAGGGVGSYAVQLATASGADVTGVCSTSKVDFVRSLGAVAAIDYTKEPLTGQYNMLLDIAGNRPISVLRALVTPHGTLVAVGGESGGRWLAGLERNLAMQVRNPFTRQKLRAPISIVRPADLAELSALLADGKITPAVDRTYALGDLPAAITDLRDRRVRGKIVVVP</sequence>
<evidence type="ECO:0000259" key="1">
    <source>
        <dbReference type="SMART" id="SM00829"/>
    </source>
</evidence>
<evidence type="ECO:0000313" key="3">
    <source>
        <dbReference type="Proteomes" id="UP000520767"/>
    </source>
</evidence>
<dbReference type="SUPFAM" id="SSF51735">
    <property type="entry name" value="NAD(P)-binding Rossmann-fold domains"/>
    <property type="match status" value="1"/>
</dbReference>
<reference evidence="2 3" key="1">
    <citation type="submission" date="2020-08" db="EMBL/GenBank/DDBJ databases">
        <title>Genomic Encyclopedia of Type Strains, Phase III (KMG-III): the genomes of soil and plant-associated and newly described type strains.</title>
        <authorList>
            <person name="Whitman W."/>
        </authorList>
    </citation>
    <scope>NUCLEOTIDE SEQUENCE [LARGE SCALE GENOMIC DNA]</scope>
    <source>
        <strain evidence="2 3">CECT 8960</strain>
    </source>
</reference>
<dbReference type="InterPro" id="IPR011032">
    <property type="entry name" value="GroES-like_sf"/>
</dbReference>
<comment type="caution">
    <text evidence="2">The sequence shown here is derived from an EMBL/GenBank/DDBJ whole genome shotgun (WGS) entry which is preliminary data.</text>
</comment>
<dbReference type="PANTHER" id="PTHR44013:SF1">
    <property type="entry name" value="ZINC-TYPE ALCOHOL DEHYDROGENASE-LIKE PROTEIN C16A3.02C"/>
    <property type="match status" value="1"/>
</dbReference>
<dbReference type="Proteomes" id="UP000520767">
    <property type="component" value="Unassembled WGS sequence"/>
</dbReference>
<accession>A0A7W7VCV8</accession>
<dbReference type="Pfam" id="PF13602">
    <property type="entry name" value="ADH_zinc_N_2"/>
    <property type="match status" value="1"/>
</dbReference>
<proteinExistence type="predicted"/>
<dbReference type="InterPro" id="IPR020843">
    <property type="entry name" value="ER"/>
</dbReference>
<dbReference type="InterPro" id="IPR036291">
    <property type="entry name" value="NAD(P)-bd_dom_sf"/>
</dbReference>
<dbReference type="PANTHER" id="PTHR44013">
    <property type="entry name" value="ZINC-TYPE ALCOHOL DEHYDROGENASE-LIKE PROTEIN C16A3.02C"/>
    <property type="match status" value="1"/>
</dbReference>